<evidence type="ECO:0000256" key="1">
    <source>
        <dbReference type="SAM" id="SignalP"/>
    </source>
</evidence>
<feature type="chain" id="PRO_5046808541" description="DUF4390 domain-containing protein" evidence="1">
    <location>
        <begin position="21"/>
        <end position="221"/>
    </location>
</feature>
<dbReference type="RefSeq" id="WP_189629247.1">
    <property type="nucleotide sequence ID" value="NZ_BNAG01000001.1"/>
</dbReference>
<accession>A0ABQ3I4Z4</accession>
<organism evidence="2 3">
    <name type="scientific">Roseivirga thermotolerans</name>
    <dbReference type="NCBI Taxonomy" id="1758176"/>
    <lineage>
        <taxon>Bacteria</taxon>
        <taxon>Pseudomonadati</taxon>
        <taxon>Bacteroidota</taxon>
        <taxon>Cytophagia</taxon>
        <taxon>Cytophagales</taxon>
        <taxon>Roseivirgaceae</taxon>
        <taxon>Roseivirga</taxon>
    </lineage>
</organism>
<gene>
    <name evidence="2" type="ORF">GCM10011340_11700</name>
</gene>
<evidence type="ECO:0008006" key="4">
    <source>
        <dbReference type="Google" id="ProtNLM"/>
    </source>
</evidence>
<proteinExistence type="predicted"/>
<name>A0ABQ3I4Z4_9BACT</name>
<reference evidence="3" key="1">
    <citation type="journal article" date="2019" name="Int. J. Syst. Evol. Microbiol.">
        <title>The Global Catalogue of Microorganisms (GCM) 10K type strain sequencing project: providing services to taxonomists for standard genome sequencing and annotation.</title>
        <authorList>
            <consortium name="The Broad Institute Genomics Platform"/>
            <consortium name="The Broad Institute Genome Sequencing Center for Infectious Disease"/>
            <person name="Wu L."/>
            <person name="Ma J."/>
        </authorList>
    </citation>
    <scope>NUCLEOTIDE SEQUENCE [LARGE SCALE GENOMIC DNA]</scope>
    <source>
        <strain evidence="3">CGMCC 1.15111</strain>
    </source>
</reference>
<comment type="caution">
    <text evidence="2">The sequence shown here is derived from an EMBL/GenBank/DDBJ whole genome shotgun (WGS) entry which is preliminary data.</text>
</comment>
<dbReference type="EMBL" id="BNAG01000001">
    <property type="protein sequence ID" value="GHE58139.1"/>
    <property type="molecule type" value="Genomic_DNA"/>
</dbReference>
<feature type="signal peptide" evidence="1">
    <location>
        <begin position="1"/>
        <end position="20"/>
    </location>
</feature>
<sequence length="221" mass="25938">MNRLFAFFLPFLLCHTSLNAQWFSRLSVSTDTYSIGNINRSKITQIYVDESGLNENLELLPYLQKVRLRLYDLGYSISRTEESANFTLRLEVFVSAPILRQTEDSYTIRGESQTIEKKTAEGKKEAITIRGSDRSVPVIREEIYFQKVIRMKLYQLNNNRLIWQAESIIADETDKHGNYADILVYEPLRYFLKTTPAHPVRNAYTRRHRRIIAELFTVPKY</sequence>
<evidence type="ECO:0000313" key="3">
    <source>
        <dbReference type="Proteomes" id="UP000658258"/>
    </source>
</evidence>
<keyword evidence="1" id="KW-0732">Signal</keyword>
<protein>
    <recommendedName>
        <fullName evidence="4">DUF4390 domain-containing protein</fullName>
    </recommendedName>
</protein>
<keyword evidence="3" id="KW-1185">Reference proteome</keyword>
<evidence type="ECO:0000313" key="2">
    <source>
        <dbReference type="EMBL" id="GHE58139.1"/>
    </source>
</evidence>
<dbReference type="Proteomes" id="UP000658258">
    <property type="component" value="Unassembled WGS sequence"/>
</dbReference>